<organism evidence="1 2">
    <name type="scientific">Pandoraea norimbergensis</name>
    <dbReference type="NCBI Taxonomy" id="93219"/>
    <lineage>
        <taxon>Bacteria</taxon>
        <taxon>Pseudomonadati</taxon>
        <taxon>Pseudomonadota</taxon>
        <taxon>Betaproteobacteria</taxon>
        <taxon>Burkholderiales</taxon>
        <taxon>Burkholderiaceae</taxon>
        <taxon>Pandoraea</taxon>
    </lineage>
</organism>
<sequence length="202" mass="23140">MHRRFPWKKYTLWGLLALASTWFIYVIARPVDEVTLTIGEPYEHARQRSRSTLPPEVPGRGWFGHVTRPATLRFVDAQFGFVSPPAKFLAVMYDDHGKVSSLRLSPQVRTLLLDDAMAIVTDLQDQFERGGWRVQHHSGPHPRLDSPETRAAIEKNDDAPTTRWQADDKYQVSINIRSFGEETRPGKVRYLITIALSDVVFL</sequence>
<protein>
    <recommendedName>
        <fullName evidence="3">Flagellar biosynthesis sigma factor</fullName>
    </recommendedName>
</protein>
<dbReference type="Proteomes" id="UP000060277">
    <property type="component" value="Chromosome"/>
</dbReference>
<proteinExistence type="predicted"/>
<name>A0ABM5WRG9_9BURK</name>
<dbReference type="RefSeq" id="WP_058380128.1">
    <property type="nucleotide sequence ID" value="NZ_CP013480.3"/>
</dbReference>
<evidence type="ECO:0008006" key="3">
    <source>
        <dbReference type="Google" id="ProtNLM"/>
    </source>
</evidence>
<dbReference type="EMBL" id="CP013480">
    <property type="protein sequence ID" value="ALS63277.1"/>
    <property type="molecule type" value="Genomic_DNA"/>
</dbReference>
<evidence type="ECO:0000313" key="1">
    <source>
        <dbReference type="EMBL" id="ALS63277.1"/>
    </source>
</evidence>
<keyword evidence="2" id="KW-1185">Reference proteome</keyword>
<evidence type="ECO:0000313" key="2">
    <source>
        <dbReference type="Proteomes" id="UP000060277"/>
    </source>
</evidence>
<gene>
    <name evidence="1" type="ORF">AT302_14085</name>
</gene>
<reference evidence="2" key="1">
    <citation type="submission" date="2015-12" db="EMBL/GenBank/DDBJ databases">
        <title>Complete genome sequence of Pandoraea norimbergensis DSM 11628.</title>
        <authorList>
            <person name="Ee R."/>
            <person name="Lim Y.-L."/>
            <person name="Yong D."/>
            <person name="Yin W.-F."/>
            <person name="Chan K.-G."/>
        </authorList>
    </citation>
    <scope>NUCLEOTIDE SEQUENCE [LARGE SCALE GENOMIC DNA]</scope>
    <source>
        <strain evidence="2">DSM 11628</strain>
    </source>
</reference>
<accession>A0ABM5WRG9</accession>